<gene>
    <name evidence="1" type="ORF">HPULCUR_002151</name>
</gene>
<protein>
    <submittedName>
        <fullName evidence="1">Uncharacterized protein</fullName>
    </submittedName>
</protein>
<accession>A0ABP9XPP9</accession>
<dbReference type="EMBL" id="BAABUJ010000006">
    <property type="protein sequence ID" value="GAA5796776.1"/>
    <property type="molecule type" value="Genomic_DNA"/>
</dbReference>
<evidence type="ECO:0000313" key="2">
    <source>
        <dbReference type="Proteomes" id="UP001476247"/>
    </source>
</evidence>
<organism evidence="1 2">
    <name type="scientific">Helicostylum pulchrum</name>
    <dbReference type="NCBI Taxonomy" id="562976"/>
    <lineage>
        <taxon>Eukaryota</taxon>
        <taxon>Fungi</taxon>
        <taxon>Fungi incertae sedis</taxon>
        <taxon>Mucoromycota</taxon>
        <taxon>Mucoromycotina</taxon>
        <taxon>Mucoromycetes</taxon>
        <taxon>Mucorales</taxon>
        <taxon>Mucorineae</taxon>
        <taxon>Mucoraceae</taxon>
        <taxon>Helicostylum</taxon>
    </lineage>
</organism>
<reference evidence="1 2" key="1">
    <citation type="submission" date="2024-04" db="EMBL/GenBank/DDBJ databases">
        <title>genome sequences of Mucor flavus KT1a and Helicostylum pulchrum KT1b strains isolation_sourced from the surface of a dry-aged beef.</title>
        <authorList>
            <person name="Toyotome T."/>
            <person name="Hosono M."/>
            <person name="Torimaru M."/>
            <person name="Fukuda K."/>
            <person name="Mikami N."/>
        </authorList>
    </citation>
    <scope>NUCLEOTIDE SEQUENCE [LARGE SCALE GENOMIC DNA]</scope>
    <source>
        <strain evidence="1 2">KT1b</strain>
    </source>
</reference>
<comment type="caution">
    <text evidence="1">The sequence shown here is derived from an EMBL/GenBank/DDBJ whole genome shotgun (WGS) entry which is preliminary data.</text>
</comment>
<keyword evidence="2" id="KW-1185">Reference proteome</keyword>
<dbReference type="Proteomes" id="UP001476247">
    <property type="component" value="Unassembled WGS sequence"/>
</dbReference>
<evidence type="ECO:0000313" key="1">
    <source>
        <dbReference type="EMBL" id="GAA5796776.1"/>
    </source>
</evidence>
<sequence>MNCQHSSRDHFKYNANRNLELIYGLCDYSLSRNIFVRCDKETIFDLPDKTISTIGLEIIDHMKFSYYDYDILSLRLGVRNIRELIIEYAAENSRIEVNKYNTNSGLNVVKLASKVRLD</sequence>
<proteinExistence type="predicted"/>
<name>A0ABP9XPP9_9FUNG</name>